<name>A0A7K3NQE3_9BACT</name>
<keyword evidence="1" id="KW-0732">Signal</keyword>
<comment type="caution">
    <text evidence="2">The sequence shown here is derived from an EMBL/GenBank/DDBJ whole genome shotgun (WGS) entry which is preliminary data.</text>
</comment>
<proteinExistence type="predicted"/>
<feature type="signal peptide" evidence="1">
    <location>
        <begin position="1"/>
        <end position="23"/>
    </location>
</feature>
<feature type="chain" id="PRO_5029855059" evidence="1">
    <location>
        <begin position="24"/>
        <end position="123"/>
    </location>
</feature>
<reference evidence="2 3" key="1">
    <citation type="submission" date="2020-02" db="EMBL/GenBank/DDBJ databases">
        <title>Comparative genomics of sulfur disproportionating microorganisms.</title>
        <authorList>
            <person name="Ward L.M."/>
            <person name="Bertran E."/>
            <person name="Johnston D.T."/>
        </authorList>
    </citation>
    <scope>NUCLEOTIDE SEQUENCE [LARGE SCALE GENOMIC DNA]</scope>
    <source>
        <strain evidence="2 3">DSM 3696</strain>
    </source>
</reference>
<gene>
    <name evidence="2" type="ORF">G3N56_16965</name>
</gene>
<dbReference type="Proteomes" id="UP000469724">
    <property type="component" value="Unassembled WGS sequence"/>
</dbReference>
<dbReference type="EMBL" id="JAAGRQ010000100">
    <property type="protein sequence ID" value="NDY58426.1"/>
    <property type="molecule type" value="Genomic_DNA"/>
</dbReference>
<evidence type="ECO:0000313" key="2">
    <source>
        <dbReference type="EMBL" id="NDY58426.1"/>
    </source>
</evidence>
<accession>A0A7K3NQE3</accession>
<dbReference type="AlphaFoldDB" id="A0A7K3NQE3"/>
<dbReference type="RefSeq" id="WP_163303499.1">
    <property type="nucleotide sequence ID" value="NZ_JAAGRQ010000100.1"/>
</dbReference>
<evidence type="ECO:0000256" key="1">
    <source>
        <dbReference type="SAM" id="SignalP"/>
    </source>
</evidence>
<sequence length="123" mass="12883">MKRGVCFVSVCCLVLALGTTALAQVAYPPLLAAEAALCPGCTMTMAAKDGKNIQAMLQSAEPADKILAYYRETLTAKGWDVALEMDMAQAKTLSFARGESTLAVAIVPQDDGKSVVTLGLETP</sequence>
<evidence type="ECO:0000313" key="3">
    <source>
        <dbReference type="Proteomes" id="UP000469724"/>
    </source>
</evidence>
<keyword evidence="3" id="KW-1185">Reference proteome</keyword>
<organism evidence="2 3">
    <name type="scientific">Desulfolutivibrio sulfodismutans</name>
    <dbReference type="NCBI Taxonomy" id="63561"/>
    <lineage>
        <taxon>Bacteria</taxon>
        <taxon>Pseudomonadati</taxon>
        <taxon>Thermodesulfobacteriota</taxon>
        <taxon>Desulfovibrionia</taxon>
        <taxon>Desulfovibrionales</taxon>
        <taxon>Desulfovibrionaceae</taxon>
        <taxon>Desulfolutivibrio</taxon>
    </lineage>
</organism>
<protein>
    <submittedName>
        <fullName evidence="2">Uncharacterized protein</fullName>
    </submittedName>
</protein>